<gene>
    <name evidence="2" type="ORF">ACH61_00211</name>
    <name evidence="3" type="ORF">GSU10_05790</name>
</gene>
<protein>
    <submittedName>
        <fullName evidence="2">Uncharacterized protein</fullName>
    </submittedName>
</protein>
<reference evidence="3" key="2">
    <citation type="submission" date="2019-12" db="EMBL/GenBank/DDBJ databases">
        <title>Complete and Draft Genome Sequences of New Strains and Members of Some Known Species of the Genus Rathayibacter isolated from Plants.</title>
        <authorList>
            <person name="Tarlachkov S.V."/>
            <person name="Starodumova I.P."/>
            <person name="Dorofeeva L.V."/>
            <person name="Prisyazhnaya N.V."/>
            <person name="Leyn S.A."/>
            <person name="Zlamal J.E."/>
            <person name="Elane M.L."/>
            <person name="Osterman A.L."/>
            <person name="Nadler S.A."/>
            <person name="Subbotin S.A."/>
            <person name="Evtushenko L.I."/>
        </authorList>
    </citation>
    <scope>NUCLEOTIDE SEQUENCE</scope>
    <source>
        <strain evidence="3">VKM Ac-2761</strain>
    </source>
</reference>
<organism evidence="2 4">
    <name type="scientific">Rathayibacter tanaceti</name>
    <dbReference type="NCBI Taxonomy" id="1671680"/>
    <lineage>
        <taxon>Bacteria</taxon>
        <taxon>Bacillati</taxon>
        <taxon>Actinomycetota</taxon>
        <taxon>Actinomycetes</taxon>
        <taxon>Micrococcales</taxon>
        <taxon>Microbacteriaceae</taxon>
        <taxon>Rathayibacter</taxon>
    </lineage>
</organism>
<keyword evidence="4" id="KW-1185">Reference proteome</keyword>
<dbReference type="KEGG" id="rte:GSU10_05790"/>
<keyword evidence="1" id="KW-0812">Transmembrane</keyword>
<dbReference type="AlphaFoldDB" id="A0A166ILJ7"/>
<keyword evidence="1" id="KW-1133">Transmembrane helix</keyword>
<dbReference type="EMBL" id="CP047186">
    <property type="protein sequence ID" value="QHC55195.1"/>
    <property type="molecule type" value="Genomic_DNA"/>
</dbReference>
<accession>A0A166ILJ7</accession>
<keyword evidence="1" id="KW-0472">Membrane</keyword>
<name>A0A166ILJ7_9MICO</name>
<evidence type="ECO:0000313" key="4">
    <source>
        <dbReference type="Proteomes" id="UP000076717"/>
    </source>
</evidence>
<evidence type="ECO:0000313" key="2">
    <source>
        <dbReference type="EMBL" id="KZX22581.1"/>
    </source>
</evidence>
<evidence type="ECO:0000313" key="5">
    <source>
        <dbReference type="Proteomes" id="UP000465031"/>
    </source>
</evidence>
<evidence type="ECO:0000256" key="1">
    <source>
        <dbReference type="SAM" id="Phobius"/>
    </source>
</evidence>
<proteinExistence type="predicted"/>
<dbReference type="Proteomes" id="UP000465031">
    <property type="component" value="Chromosome"/>
</dbReference>
<dbReference type="RefSeq" id="WP_158286135.1">
    <property type="nucleotide sequence ID" value="NZ_CP047186.1"/>
</dbReference>
<reference evidence="5" key="3">
    <citation type="submission" date="2019-12" db="EMBL/GenBank/DDBJ databases">
        <title>Complete and draft genome sequences of new strains and members of some known species of the genus Rathayibacter isolated from plants.</title>
        <authorList>
            <person name="Tarlachkov S.V."/>
            <person name="Starodumova I.P."/>
            <person name="Dorofeeva L.V."/>
            <person name="Prisyazhnaya N.V."/>
            <person name="Leyn S."/>
            <person name="Zlamal J."/>
            <person name="Elan M."/>
            <person name="Osterman A.L."/>
            <person name="Nadler S."/>
            <person name="Subbotin S.A."/>
            <person name="Evtushenko L.I."/>
        </authorList>
    </citation>
    <scope>NUCLEOTIDE SEQUENCE [LARGE SCALE GENOMIC DNA]</scope>
    <source>
        <strain evidence="5">VKM Ac-2761</strain>
    </source>
</reference>
<feature type="transmembrane region" description="Helical" evidence="1">
    <location>
        <begin position="22"/>
        <end position="42"/>
    </location>
</feature>
<dbReference type="Proteomes" id="UP000076717">
    <property type="component" value="Unassembled WGS sequence"/>
</dbReference>
<evidence type="ECO:0000313" key="3">
    <source>
        <dbReference type="EMBL" id="QHC55195.1"/>
    </source>
</evidence>
<dbReference type="EMBL" id="LIIN01000004">
    <property type="protein sequence ID" value="KZX22581.1"/>
    <property type="molecule type" value="Genomic_DNA"/>
</dbReference>
<reference evidence="2 4" key="1">
    <citation type="submission" date="2015-08" db="EMBL/GenBank/DDBJ databases">
        <title>Draft Genome Sequence of Rathayibacter sp. Strain VKM Ac-2596 Isolated from Leaf Gall Induced by Plant-Parasitic Nematodes.</title>
        <authorList>
            <person name="Vasilenko O.V."/>
            <person name="Starodumova I.P."/>
            <person name="Tarlachkov S.V."/>
            <person name="Dorofeeva L.V."/>
            <person name="Evtushenko L.I."/>
        </authorList>
    </citation>
    <scope>NUCLEOTIDE SEQUENCE [LARGE SCALE GENOMIC DNA]</scope>
    <source>
        <strain evidence="2 4">VKM Ac-2596</strain>
    </source>
</reference>
<sequence length="46" mass="4891">MTLGGAPGDEGRPPLRPWQQRTLVIVATVVIVAVIIVTLVSGQSFF</sequence>